<dbReference type="EMBL" id="BTRK01000004">
    <property type="protein sequence ID" value="GMR47904.1"/>
    <property type="molecule type" value="Genomic_DNA"/>
</dbReference>
<dbReference type="CDD" id="cd04371">
    <property type="entry name" value="DEP"/>
    <property type="match status" value="1"/>
</dbReference>
<evidence type="ECO:0000313" key="2">
    <source>
        <dbReference type="EMBL" id="GMR47904.1"/>
    </source>
</evidence>
<dbReference type="InterPro" id="IPR036249">
    <property type="entry name" value="Thioredoxin-like_sf"/>
</dbReference>
<dbReference type="PANTHER" id="PTHR46361">
    <property type="entry name" value="ELECTRON CARRIER/ PROTEIN DISULFIDE OXIDOREDUCTASE"/>
    <property type="match status" value="1"/>
</dbReference>
<comment type="caution">
    <text evidence="2">The sequence shown here is derived from an EMBL/GenBank/DDBJ whole genome shotgun (WGS) entry which is preliminary data.</text>
</comment>
<dbReference type="GO" id="GO:0035556">
    <property type="term" value="P:intracellular signal transduction"/>
    <property type="evidence" value="ECO:0007669"/>
    <property type="project" value="InterPro"/>
</dbReference>
<dbReference type="SUPFAM" id="SSF52833">
    <property type="entry name" value="Thioredoxin-like"/>
    <property type="match status" value="1"/>
</dbReference>
<keyword evidence="3" id="KW-1185">Reference proteome</keyword>
<feature type="domain" description="DEP" evidence="1">
    <location>
        <begin position="167"/>
        <end position="241"/>
    </location>
</feature>
<evidence type="ECO:0000313" key="3">
    <source>
        <dbReference type="Proteomes" id="UP001328107"/>
    </source>
</evidence>
<feature type="non-terminal residue" evidence="2">
    <location>
        <position position="1"/>
    </location>
</feature>
<dbReference type="Gene3D" id="1.10.10.10">
    <property type="entry name" value="Winged helix-like DNA-binding domain superfamily/Winged helix DNA-binding domain"/>
    <property type="match status" value="1"/>
</dbReference>
<accession>A0AAN5CPA0</accession>
<gene>
    <name evidence="2" type="ORF">PMAYCL1PPCAC_18099</name>
</gene>
<dbReference type="PANTHER" id="PTHR46361:SF5">
    <property type="entry name" value="DEP DOMAIN-CONTAINING PROTEIN"/>
    <property type="match status" value="1"/>
</dbReference>
<sequence length="553" mass="63889">ILYLQMALTLYTVIGCARCSKARRWLTKLEVPFMERCLDRDALVSALLPLSPFHSIQASVDIRNLLHGLQPDPPLLVSPYGLVANYESLARAVEHDTLLDLIMAESILGRPDGHFGLPSDLLHFAARESNWNESRDELTKNASIDSCDSSSLSSIPDDLLRLLHEIKSSSLIRDNRVGLVRLYRNSFKGDHFVDWCIGEKEMTRKEAGEMGQDLLDRNIIQQSSREHGETFSPDRYYQLVEDDENKPLNSGEPPLSQPVTVAELNEQFVRLIQPIYENICVGRGNVAYYRLTENDDLLRYLMASKQLQTVNLRESTPDQRLALFINLYNMLVIHITHKYGPPTSVWQRRKFVNTTYYTIDGHNYALHSILNGILRGNRRGRDMLWKPFGEQDQRLPLAMGEMDGCIHFALSTADRGAGPLRAYSVYDIRRQLREQVNRLIGKDEWVKIEPKKKTILVSKIFKWFAEDFGTTNVKILEWIIEHMEDPEDEDKRKELKRMYLTGDYKMDYLNYDLSFNGVERCERPTLIPEFEFRMRTSSEPIEYAFSIPPTPTC</sequence>
<reference evidence="3" key="1">
    <citation type="submission" date="2022-10" db="EMBL/GenBank/DDBJ databases">
        <title>Genome assembly of Pristionchus species.</title>
        <authorList>
            <person name="Yoshida K."/>
            <person name="Sommer R.J."/>
        </authorList>
    </citation>
    <scope>NUCLEOTIDE SEQUENCE [LARGE SCALE GENOMIC DNA]</scope>
    <source>
        <strain evidence="3">RS5460</strain>
    </source>
</reference>
<dbReference type="Pfam" id="PF04784">
    <property type="entry name" value="DUF547"/>
    <property type="match status" value="1"/>
</dbReference>
<dbReference type="InterPro" id="IPR036388">
    <property type="entry name" value="WH-like_DNA-bd_sf"/>
</dbReference>
<dbReference type="PROSITE" id="PS50186">
    <property type="entry name" value="DEP"/>
    <property type="match status" value="1"/>
</dbReference>
<dbReference type="InterPro" id="IPR006869">
    <property type="entry name" value="DUF547"/>
</dbReference>
<dbReference type="SUPFAM" id="SSF46785">
    <property type="entry name" value="Winged helix' DNA-binding domain"/>
    <property type="match status" value="1"/>
</dbReference>
<dbReference type="AlphaFoldDB" id="A0AAN5CPA0"/>
<protein>
    <recommendedName>
        <fullName evidence="1">DEP domain-containing protein</fullName>
    </recommendedName>
</protein>
<evidence type="ECO:0000259" key="1">
    <source>
        <dbReference type="PROSITE" id="PS50186"/>
    </source>
</evidence>
<name>A0AAN5CPA0_9BILA</name>
<dbReference type="SMART" id="SM00049">
    <property type="entry name" value="DEP"/>
    <property type="match status" value="1"/>
</dbReference>
<dbReference type="Proteomes" id="UP001328107">
    <property type="component" value="Unassembled WGS sequence"/>
</dbReference>
<dbReference type="Pfam" id="PF00610">
    <property type="entry name" value="DEP"/>
    <property type="match status" value="1"/>
</dbReference>
<dbReference type="InterPro" id="IPR000591">
    <property type="entry name" value="DEP_dom"/>
</dbReference>
<organism evidence="2 3">
    <name type="scientific">Pristionchus mayeri</name>
    <dbReference type="NCBI Taxonomy" id="1317129"/>
    <lineage>
        <taxon>Eukaryota</taxon>
        <taxon>Metazoa</taxon>
        <taxon>Ecdysozoa</taxon>
        <taxon>Nematoda</taxon>
        <taxon>Chromadorea</taxon>
        <taxon>Rhabditida</taxon>
        <taxon>Rhabditina</taxon>
        <taxon>Diplogasteromorpha</taxon>
        <taxon>Diplogasteroidea</taxon>
        <taxon>Neodiplogasteridae</taxon>
        <taxon>Pristionchus</taxon>
    </lineage>
</organism>
<dbReference type="InterPro" id="IPR036390">
    <property type="entry name" value="WH_DNA-bd_sf"/>
</dbReference>
<proteinExistence type="predicted"/>